<evidence type="ECO:0000313" key="2">
    <source>
        <dbReference type="EMBL" id="KAG7387568.1"/>
    </source>
</evidence>
<accession>A0A8T1W4K2</accession>
<dbReference type="OrthoDB" id="129709at2759"/>
<dbReference type="AlphaFoldDB" id="A0A8T1W4K2"/>
<keyword evidence="3" id="KW-1185">Reference proteome</keyword>
<protein>
    <submittedName>
        <fullName evidence="2">Uncharacterized protein</fullName>
    </submittedName>
</protein>
<dbReference type="EMBL" id="JAGDFM010000076">
    <property type="protein sequence ID" value="KAG7387568.1"/>
    <property type="molecule type" value="Genomic_DNA"/>
</dbReference>
<comment type="caution">
    <text evidence="2">The sequence shown here is derived from an EMBL/GenBank/DDBJ whole genome shotgun (WGS) entry which is preliminary data.</text>
</comment>
<organism evidence="2 3">
    <name type="scientific">Phytophthora pseudosyringae</name>
    <dbReference type="NCBI Taxonomy" id="221518"/>
    <lineage>
        <taxon>Eukaryota</taxon>
        <taxon>Sar</taxon>
        <taxon>Stramenopiles</taxon>
        <taxon>Oomycota</taxon>
        <taxon>Peronosporomycetes</taxon>
        <taxon>Peronosporales</taxon>
        <taxon>Peronosporaceae</taxon>
        <taxon>Phytophthora</taxon>
    </lineage>
</organism>
<evidence type="ECO:0000256" key="1">
    <source>
        <dbReference type="SAM" id="MobiDB-lite"/>
    </source>
</evidence>
<feature type="compositionally biased region" description="Basic and acidic residues" evidence="1">
    <location>
        <begin position="205"/>
        <end position="222"/>
    </location>
</feature>
<dbReference type="Proteomes" id="UP000694044">
    <property type="component" value="Unassembled WGS sequence"/>
</dbReference>
<evidence type="ECO:0000313" key="3">
    <source>
        <dbReference type="Proteomes" id="UP000694044"/>
    </source>
</evidence>
<sequence>MPGQVPPTHFDALSDRFPDEACMFVGVPATGLDYRTEAFLHERYGGLESLVAVESLSEADIQDLMKFLDPNIDILREILVPRSQDSEWSLPEFRDLLESIGSKRELASLVRHYDSEGLARNVFGMSMLLRRVLGQLRESKEQLESHGLHASRNLLDRLTKIQAVKANFGLLKQVLGFTVRGSGNQAGPGSFRPRSRLQASCSGAAREHGRQEEVLRAKHDAA</sequence>
<feature type="region of interest" description="Disordered" evidence="1">
    <location>
        <begin position="185"/>
        <end position="222"/>
    </location>
</feature>
<proteinExistence type="predicted"/>
<reference evidence="2" key="1">
    <citation type="submission" date="2021-02" db="EMBL/GenBank/DDBJ databases">
        <authorList>
            <person name="Palmer J.M."/>
        </authorList>
    </citation>
    <scope>NUCLEOTIDE SEQUENCE</scope>
    <source>
        <strain evidence="2">SCRP734</strain>
    </source>
</reference>
<gene>
    <name evidence="2" type="ORF">PHYPSEUDO_013962</name>
</gene>
<name>A0A8T1W4K2_9STRA</name>